<gene>
    <name evidence="1" type="ORF">GCM10009745_20430</name>
</gene>
<dbReference type="Pfam" id="PF02810">
    <property type="entry name" value="SEC-C"/>
    <property type="match status" value="1"/>
</dbReference>
<sequence length="838" mass="92304">MPYDAVLESAAEILAARGPLTDDQLFAELDSRGVDLGPLPVDGWTEALDEVPDSQIVLLGDGRWGWLPSLLAGRVFVRRVTDVEAAHDLLFLTPDLTAAALLFETEDARLLDGTPVELIVVPFEPDKLAERGVSLEAVTDYEVVLLPAGHWSSRNVRSGDLIALRISGEGLALEAPDAPVDAKATTAVVQALTAVLDRREPEQLDTAIWTVCAEDPELFREPLPPLDELFAANGLTRLVDWVAREDFDFAAWRMNSRLKSVMDRFELDDDEALAVLAATGMYEQMADGTLLDGLTGQIKELLALLDEPIVVSALLVHTTGYEADRAAPLGLLTEALEPLMPRTTRPALRWLRAKTQELQGDIATAEQTLLSAESLDPDWPLAAFDLARYAFDRGDATRGLSLLRRIGAPDDDPMLQALERYDATPRVDIGRNDACWCGSGQKYKKCHLTNRGLPLEERARWLYQKAERYLDDPPRQILYDQLGDLRAEYAETDDELEAALSDPLIADVLLFEGGLLEDFLSTRGVLLPDDEQLLAQQWLLTSRSVHEVTDVRAGENLTLRDLRTGDIQQVRERTASTALIVGELICARVAAAGDTTQIFGGIEPVDLRQRDELIALLDSEPMPDELVEFLTRRFAPAVLQNTDGDPLVFCEASLRTEDPVALSKLLDEQFDRGDPREPTWIEHAMTDDLPRISATLRLSEDILQVETNSERRHQRIVTTIRELMPAIVLVSESRRPARDAREMAALAAGPTHDRGAVAGPADPATAAVLEEFVLEYEKRWLTEPIPALSGFTPRQAAADPTRRDDLIRLLASFPEADGPGTMSPARLRAALDLPAAGS</sequence>
<dbReference type="Proteomes" id="UP001500280">
    <property type="component" value="Unassembled WGS sequence"/>
</dbReference>
<accession>A0ABN2GUF0</accession>
<proteinExistence type="predicted"/>
<reference evidence="1 2" key="1">
    <citation type="journal article" date="2019" name="Int. J. Syst. Evol. Microbiol.">
        <title>The Global Catalogue of Microorganisms (GCM) 10K type strain sequencing project: providing services to taxonomists for standard genome sequencing and annotation.</title>
        <authorList>
            <consortium name="The Broad Institute Genomics Platform"/>
            <consortium name="The Broad Institute Genome Sequencing Center for Infectious Disease"/>
            <person name="Wu L."/>
            <person name="Ma J."/>
        </authorList>
    </citation>
    <scope>NUCLEOTIDE SEQUENCE [LARGE SCALE GENOMIC DNA]</scope>
    <source>
        <strain evidence="1 2">JCM 14307</strain>
    </source>
</reference>
<dbReference type="EMBL" id="BAAANF010000006">
    <property type="protein sequence ID" value="GAA1677003.1"/>
    <property type="molecule type" value="Genomic_DNA"/>
</dbReference>
<dbReference type="SUPFAM" id="SSF103642">
    <property type="entry name" value="Sec-C motif"/>
    <property type="match status" value="1"/>
</dbReference>
<organism evidence="1 2">
    <name type="scientific">Kribbella yunnanensis</name>
    <dbReference type="NCBI Taxonomy" id="190194"/>
    <lineage>
        <taxon>Bacteria</taxon>
        <taxon>Bacillati</taxon>
        <taxon>Actinomycetota</taxon>
        <taxon>Actinomycetes</taxon>
        <taxon>Propionibacteriales</taxon>
        <taxon>Kribbellaceae</taxon>
        <taxon>Kribbella</taxon>
    </lineage>
</organism>
<protein>
    <submittedName>
        <fullName evidence="1">SEC-C metal-binding domain-containing protein</fullName>
    </submittedName>
</protein>
<dbReference type="Gene3D" id="3.10.450.50">
    <property type="match status" value="1"/>
</dbReference>
<keyword evidence="2" id="KW-1185">Reference proteome</keyword>
<name>A0ABN2GUF0_9ACTN</name>
<evidence type="ECO:0000313" key="1">
    <source>
        <dbReference type="EMBL" id="GAA1677003.1"/>
    </source>
</evidence>
<comment type="caution">
    <text evidence="1">The sequence shown here is derived from an EMBL/GenBank/DDBJ whole genome shotgun (WGS) entry which is preliminary data.</text>
</comment>
<dbReference type="RefSeq" id="WP_344148694.1">
    <property type="nucleotide sequence ID" value="NZ_BAAANF010000006.1"/>
</dbReference>
<evidence type="ECO:0000313" key="2">
    <source>
        <dbReference type="Proteomes" id="UP001500280"/>
    </source>
</evidence>
<dbReference type="InterPro" id="IPR004027">
    <property type="entry name" value="SEC_C_motif"/>
</dbReference>